<dbReference type="AlphaFoldDB" id="A0A2P2PJ75"/>
<protein>
    <submittedName>
        <fullName evidence="1">Uncharacterized protein</fullName>
    </submittedName>
</protein>
<evidence type="ECO:0000313" key="1">
    <source>
        <dbReference type="EMBL" id="MBX54757.1"/>
    </source>
</evidence>
<accession>A0A2P2PJ75</accession>
<sequence length="84" mass="9272">MPCGEFDPCKMYAIQVSGLKGSMHTGFLKRVCLLDNLFLTSGLSFHSSSFKKTHSLGKLSNFIYFIIHPSSLCSGKLYGSVTLF</sequence>
<organism evidence="1">
    <name type="scientific">Rhizophora mucronata</name>
    <name type="common">Asiatic mangrove</name>
    <dbReference type="NCBI Taxonomy" id="61149"/>
    <lineage>
        <taxon>Eukaryota</taxon>
        <taxon>Viridiplantae</taxon>
        <taxon>Streptophyta</taxon>
        <taxon>Embryophyta</taxon>
        <taxon>Tracheophyta</taxon>
        <taxon>Spermatophyta</taxon>
        <taxon>Magnoliopsida</taxon>
        <taxon>eudicotyledons</taxon>
        <taxon>Gunneridae</taxon>
        <taxon>Pentapetalae</taxon>
        <taxon>rosids</taxon>
        <taxon>fabids</taxon>
        <taxon>Malpighiales</taxon>
        <taxon>Rhizophoraceae</taxon>
        <taxon>Rhizophora</taxon>
    </lineage>
</organism>
<dbReference type="EMBL" id="GGEC01074273">
    <property type="protein sequence ID" value="MBX54757.1"/>
    <property type="molecule type" value="Transcribed_RNA"/>
</dbReference>
<reference evidence="1" key="1">
    <citation type="submission" date="2018-02" db="EMBL/GenBank/DDBJ databases">
        <title>Rhizophora mucronata_Transcriptome.</title>
        <authorList>
            <person name="Meera S.P."/>
            <person name="Sreeshan A."/>
            <person name="Augustine A."/>
        </authorList>
    </citation>
    <scope>NUCLEOTIDE SEQUENCE</scope>
    <source>
        <tissue evidence="1">Leaf</tissue>
    </source>
</reference>
<proteinExistence type="predicted"/>
<name>A0A2P2PJ75_RHIMU</name>